<evidence type="ECO:0000313" key="1">
    <source>
        <dbReference type="EMBL" id="NRT90083.1"/>
    </source>
</evidence>
<evidence type="ECO:0008006" key="3">
    <source>
        <dbReference type="Google" id="ProtNLM"/>
    </source>
</evidence>
<organism evidence="1 2">
    <name type="scientific">Clostridium beijerinckii</name>
    <name type="common">Clostridium MP</name>
    <dbReference type="NCBI Taxonomy" id="1520"/>
    <lineage>
        <taxon>Bacteria</taxon>
        <taxon>Bacillati</taxon>
        <taxon>Bacillota</taxon>
        <taxon>Clostridia</taxon>
        <taxon>Eubacteriales</taxon>
        <taxon>Clostridiaceae</taxon>
        <taxon>Clostridium</taxon>
    </lineage>
</organism>
<name>A0AAX0B6L2_CLOBE</name>
<dbReference type="Proteomes" id="UP001193748">
    <property type="component" value="Unassembled WGS sequence"/>
</dbReference>
<dbReference type="EMBL" id="JABSWW010000001">
    <property type="protein sequence ID" value="NRT90083.1"/>
    <property type="molecule type" value="Genomic_DNA"/>
</dbReference>
<accession>A0AAX0B6L2</accession>
<protein>
    <recommendedName>
        <fullName evidence="3">Phage protein</fullName>
    </recommendedName>
</protein>
<dbReference type="RefSeq" id="WP_173711425.1">
    <property type="nucleotide sequence ID" value="NZ_JABSWW010000001.1"/>
</dbReference>
<proteinExistence type="predicted"/>
<evidence type="ECO:0000313" key="2">
    <source>
        <dbReference type="Proteomes" id="UP001193748"/>
    </source>
</evidence>
<dbReference type="AlphaFoldDB" id="A0AAX0B6L2"/>
<gene>
    <name evidence="1" type="ORF">B0H41_003762</name>
</gene>
<sequence length="92" mass="10337">MNKTLIIYDDIGYIYREISGTYSVPQGGIQYLETEIPEGKMVSKIDTTKTPHEPVYEDIPKSELELLKEKVEDLTQANAELTSIVAMGKTNV</sequence>
<reference evidence="1" key="1">
    <citation type="submission" date="2020-05" db="EMBL/GenBank/DDBJ databases">
        <authorList>
            <person name="Brown S."/>
            <person name="Huntemann M."/>
            <person name="Clum A."/>
            <person name="Spunde A."/>
            <person name="Palaniappan K."/>
            <person name="Ritter S."/>
            <person name="Mikhailova N."/>
            <person name="Chen I.-M."/>
            <person name="Stamatis D."/>
            <person name="Reddy T."/>
            <person name="O'Malley R."/>
            <person name="Daum C."/>
            <person name="Shapiro N."/>
            <person name="Ivanova N."/>
            <person name="Kyrpides N."/>
            <person name="Woyke T."/>
        </authorList>
    </citation>
    <scope>NUCLEOTIDE SEQUENCE</scope>
    <source>
        <strain evidence="1">DJ080</strain>
    </source>
</reference>
<comment type="caution">
    <text evidence="1">The sequence shown here is derived from an EMBL/GenBank/DDBJ whole genome shotgun (WGS) entry which is preliminary data.</text>
</comment>
<reference evidence="1" key="2">
    <citation type="journal article" date="2022" name="Nat. Biotechnol.">
        <title>Carbon-negative production of acetone and isopropanol by gas fermentation at industrial pilot scale.</title>
        <authorList>
            <person name="Liew F.E."/>
            <person name="Nogle R."/>
            <person name="Abdalla T."/>
            <person name="Rasor B.J."/>
            <person name="Canter C."/>
            <person name="Jensen R.O."/>
            <person name="Wang L."/>
            <person name="Strutz J."/>
            <person name="Chirania P."/>
            <person name="De Tissera S."/>
            <person name="Mueller A.P."/>
            <person name="Ruan Z."/>
            <person name="Gao A."/>
            <person name="Tran L."/>
            <person name="Engle N.L."/>
            <person name="Bromley J.C."/>
            <person name="Daniell J."/>
            <person name="Conrado R."/>
            <person name="Tschaplinski T.J."/>
            <person name="Giannone R.J."/>
            <person name="Hettich R.L."/>
            <person name="Karim A.S."/>
            <person name="Simpson S.D."/>
            <person name="Brown S.D."/>
            <person name="Leang C."/>
            <person name="Jewett M.C."/>
            <person name="Kopke M."/>
        </authorList>
    </citation>
    <scope>NUCLEOTIDE SEQUENCE</scope>
    <source>
        <strain evidence="1">DJ080</strain>
    </source>
</reference>